<feature type="non-terminal residue" evidence="2">
    <location>
        <position position="1"/>
    </location>
</feature>
<feature type="chain" id="PRO_5043797940" evidence="1">
    <location>
        <begin position="23"/>
        <end position="358"/>
    </location>
</feature>
<reference evidence="2" key="1">
    <citation type="submission" date="2023-10" db="EMBL/GenBank/DDBJ databases">
        <title>Genome assembly of Pristionchus species.</title>
        <authorList>
            <person name="Yoshida K."/>
            <person name="Sommer R.J."/>
        </authorList>
    </citation>
    <scope>NUCLEOTIDE SEQUENCE</scope>
    <source>
        <strain evidence="2">RS0144</strain>
    </source>
</reference>
<comment type="caution">
    <text evidence="2">The sequence shown here is derived from an EMBL/GenBank/DDBJ whole genome shotgun (WGS) entry which is preliminary data.</text>
</comment>
<dbReference type="EMBL" id="BTSX01000004">
    <property type="protein sequence ID" value="GMS93816.1"/>
    <property type="molecule type" value="Genomic_DNA"/>
</dbReference>
<protein>
    <submittedName>
        <fullName evidence="2">Uncharacterized protein</fullName>
    </submittedName>
</protein>
<evidence type="ECO:0000256" key="1">
    <source>
        <dbReference type="SAM" id="SignalP"/>
    </source>
</evidence>
<feature type="signal peptide" evidence="1">
    <location>
        <begin position="1"/>
        <end position="22"/>
    </location>
</feature>
<dbReference type="AlphaFoldDB" id="A0AAV5THK5"/>
<evidence type="ECO:0000313" key="3">
    <source>
        <dbReference type="Proteomes" id="UP001432027"/>
    </source>
</evidence>
<keyword evidence="1" id="KW-0732">Signal</keyword>
<proteinExistence type="predicted"/>
<dbReference type="Proteomes" id="UP001432027">
    <property type="component" value="Unassembled WGS sequence"/>
</dbReference>
<sequence length="358" mass="39212">LDTAMIERVFCCLLIVFCLAEARVVFDNSQVFDEFDFKGQSTVIIVDLCGDSCHIYASITPESQKVASNLLFQLPKGFTSVADIAALVDPVTKQKQYLEVNNTASLTIMNANSQLDAGPVVIYVVKNYGIYRDAEIYEADGLNRPVSNIPQSMTVISARPFTLHQAPLDGPQAENAQGVYATMSGFDSVNQPVCPHLFSLIDGPFPGFTMEVNGPIISLMWNPAFQTPPGRLSATLAITNKRQLERAGFVGSPGYHGCGGKDPYRSSLYDVKSPFHAEITNLEPEDISLDVLTNTDADRAVLLKDADTGAYYIITNTNGNPITANFVNTKNLTIDWTPDGTYNTHFIARWSSNFLVRS</sequence>
<accession>A0AAV5THK5</accession>
<keyword evidence="3" id="KW-1185">Reference proteome</keyword>
<evidence type="ECO:0000313" key="2">
    <source>
        <dbReference type="EMBL" id="GMS93816.1"/>
    </source>
</evidence>
<name>A0AAV5THK5_9BILA</name>
<organism evidence="2 3">
    <name type="scientific">Pristionchus entomophagus</name>
    <dbReference type="NCBI Taxonomy" id="358040"/>
    <lineage>
        <taxon>Eukaryota</taxon>
        <taxon>Metazoa</taxon>
        <taxon>Ecdysozoa</taxon>
        <taxon>Nematoda</taxon>
        <taxon>Chromadorea</taxon>
        <taxon>Rhabditida</taxon>
        <taxon>Rhabditina</taxon>
        <taxon>Diplogasteromorpha</taxon>
        <taxon>Diplogasteroidea</taxon>
        <taxon>Neodiplogasteridae</taxon>
        <taxon>Pristionchus</taxon>
    </lineage>
</organism>
<gene>
    <name evidence="2" type="ORF">PENTCL1PPCAC_15991</name>
</gene>